<dbReference type="EMBL" id="LAZR01013203">
    <property type="protein sequence ID" value="KKM23064.1"/>
    <property type="molecule type" value="Genomic_DNA"/>
</dbReference>
<proteinExistence type="predicted"/>
<gene>
    <name evidence="1" type="ORF">LCGC14_1618910</name>
</gene>
<name>A0A0F9ISZ7_9ZZZZ</name>
<dbReference type="AlphaFoldDB" id="A0A0F9ISZ7"/>
<accession>A0A0F9ISZ7</accession>
<comment type="caution">
    <text evidence="1">The sequence shown here is derived from an EMBL/GenBank/DDBJ whole genome shotgun (WGS) entry which is preliminary data.</text>
</comment>
<evidence type="ECO:0000313" key="1">
    <source>
        <dbReference type="EMBL" id="KKM23064.1"/>
    </source>
</evidence>
<sequence length="46" mass="5597">MWFDINFIKRDKPNVIHLLWLGRMGLHETRQILNVVYRNVVYKGVL</sequence>
<organism evidence="1">
    <name type="scientific">marine sediment metagenome</name>
    <dbReference type="NCBI Taxonomy" id="412755"/>
    <lineage>
        <taxon>unclassified sequences</taxon>
        <taxon>metagenomes</taxon>
        <taxon>ecological metagenomes</taxon>
    </lineage>
</organism>
<reference evidence="1" key="1">
    <citation type="journal article" date="2015" name="Nature">
        <title>Complex archaea that bridge the gap between prokaryotes and eukaryotes.</title>
        <authorList>
            <person name="Spang A."/>
            <person name="Saw J.H."/>
            <person name="Jorgensen S.L."/>
            <person name="Zaremba-Niedzwiedzka K."/>
            <person name="Martijn J."/>
            <person name="Lind A.E."/>
            <person name="van Eijk R."/>
            <person name="Schleper C."/>
            <person name="Guy L."/>
            <person name="Ettema T.J."/>
        </authorList>
    </citation>
    <scope>NUCLEOTIDE SEQUENCE</scope>
</reference>
<protein>
    <submittedName>
        <fullName evidence="1">Uncharacterized protein</fullName>
    </submittedName>
</protein>